<dbReference type="SUPFAM" id="SSF50249">
    <property type="entry name" value="Nucleic acid-binding proteins"/>
    <property type="match status" value="2"/>
</dbReference>
<comment type="similarity">
    <text evidence="3">Belongs to the telombin family.</text>
</comment>
<dbReference type="SMART" id="SM00976">
    <property type="entry name" value="Telo_bind"/>
    <property type="match status" value="1"/>
</dbReference>
<keyword evidence="12" id="KW-1185">Reference proteome</keyword>
<gene>
    <name evidence="11" type="ORF">AOCH_005291</name>
</gene>
<dbReference type="PANTHER" id="PTHR14513">
    <property type="entry name" value="PROTECTION OF TELOMERES 1"/>
    <property type="match status" value="1"/>
</dbReference>
<evidence type="ECO:0000256" key="5">
    <source>
        <dbReference type="ARBA" id="ARBA00022454"/>
    </source>
</evidence>
<dbReference type="VEuPathDB" id="FungiDB:P175DRAFT_055008"/>
<dbReference type="OrthoDB" id="2186770at2759"/>
<evidence type="ECO:0000256" key="3">
    <source>
        <dbReference type="ARBA" id="ARBA00008442"/>
    </source>
</evidence>
<dbReference type="Gene3D" id="2.40.50.140">
    <property type="entry name" value="Nucleic acid-binding proteins"/>
    <property type="match status" value="2"/>
</dbReference>
<organism evidence="11 12">
    <name type="scientific">Aspergillus ochraceoroseus</name>
    <dbReference type="NCBI Taxonomy" id="138278"/>
    <lineage>
        <taxon>Eukaryota</taxon>
        <taxon>Fungi</taxon>
        <taxon>Dikarya</taxon>
        <taxon>Ascomycota</taxon>
        <taxon>Pezizomycotina</taxon>
        <taxon>Eurotiomycetes</taxon>
        <taxon>Eurotiomycetidae</taxon>
        <taxon>Eurotiales</taxon>
        <taxon>Aspergillaceae</taxon>
        <taxon>Aspergillus</taxon>
        <taxon>Aspergillus subgen. Nidulantes</taxon>
    </lineage>
</organism>
<dbReference type="GO" id="GO:0098505">
    <property type="term" value="F:G-rich strand telomeric DNA binding"/>
    <property type="evidence" value="ECO:0007669"/>
    <property type="project" value="TreeGrafter"/>
</dbReference>
<evidence type="ECO:0000256" key="4">
    <source>
        <dbReference type="ARBA" id="ARBA00015253"/>
    </source>
</evidence>
<sequence length="647" mass="72642">MPVLPAKFVNISTALATKYGPVNVIGVVVDVWGGAFKSQGTSLCITFTIKDTNLNNGHTWDGLKIKYFKETESLLPPVREGDVILLRDLAVWLKPPTPNPQTRVCEIPRGLILTVFFGLQVRVVNGRLMGVAAQDRNIPWAVFRPDRDPTSQYSALSGPVPFDPSYAEKTYAFSLLEASPTTFRTASSSGAVLAPSTFSGPSQRKFALLKDIQERQFVDLVGEIVKLHSGDFEKATLYLTDYTANDKLFRYESDGDDKATEHGRDGDPYNYIPRSKKNWDGPSGQMTIQITLWEPHASFVRGNFDRHDLIRLKNVRIRGSRIDGLLEGILHTDKENPRAVHAFRIDTKNDVRVQQLLSRKEEYWKTNHAKRKPTKDPEPPSKKLSSKKQRTKPPPKKEHGQQSLEQTTRNPTNPNGTNILLFPATMIPQFSISNVAIVQSYQAGVTIRPLEVIVNNPSHNNKSPDGIEYRLPFQNLCYRSTVHVVDFFPPNLEDFAVPIHHNPPAPGSSQQHPFTKWEWRFCLLVESVPPPPPGQRKERVKLLVSDSDAVYLLKMDAANLRAHPSKLAALKEKLFLLWGNLQERKTKAIEDPTGCPLDSGSVSSLPFTCCIKEYGVRCHHPVTDNDNDPLPCGDRDCFGWERKLGCS</sequence>
<dbReference type="InterPro" id="IPR012340">
    <property type="entry name" value="NA-bd_OB-fold"/>
</dbReference>
<keyword evidence="5" id="KW-0158">Chromosome</keyword>
<dbReference type="InterPro" id="IPR011564">
    <property type="entry name" value="Telomer_end-bd_POT1/Cdc13"/>
</dbReference>
<dbReference type="AlphaFoldDB" id="A0A0F8X1W7"/>
<evidence type="ECO:0000256" key="1">
    <source>
        <dbReference type="ARBA" id="ARBA00004123"/>
    </source>
</evidence>
<dbReference type="GO" id="GO:0032210">
    <property type="term" value="P:regulation of telomere maintenance via telomerase"/>
    <property type="evidence" value="ECO:0007669"/>
    <property type="project" value="TreeGrafter"/>
</dbReference>
<keyword evidence="7" id="KW-0238">DNA-binding</keyword>
<feature type="compositionally biased region" description="Low complexity" evidence="9">
    <location>
        <begin position="407"/>
        <end position="417"/>
    </location>
</feature>
<dbReference type="Pfam" id="PF02765">
    <property type="entry name" value="POT1"/>
    <property type="match status" value="1"/>
</dbReference>
<evidence type="ECO:0000256" key="9">
    <source>
        <dbReference type="SAM" id="MobiDB-lite"/>
    </source>
</evidence>
<dbReference type="GO" id="GO:0016233">
    <property type="term" value="P:telomere capping"/>
    <property type="evidence" value="ECO:0007669"/>
    <property type="project" value="TreeGrafter"/>
</dbReference>
<dbReference type="EMBL" id="JYKN01000637">
    <property type="protein sequence ID" value="KKK23660.1"/>
    <property type="molecule type" value="Genomic_DNA"/>
</dbReference>
<keyword evidence="8" id="KW-0539">Nucleus</keyword>
<reference evidence="11 12" key="1">
    <citation type="submission" date="2015-02" db="EMBL/GenBank/DDBJ databases">
        <title>Draft Genome Sequences of Two Closely-Related Aflatoxigenic Aspergillus Species Obtained from the Cote d'Ivoire.</title>
        <authorList>
            <person name="Moore G.G."/>
            <person name="Beltz S.B."/>
            <person name="Mack B.M."/>
        </authorList>
    </citation>
    <scope>NUCLEOTIDE SEQUENCE [LARGE SCALE GENOMIC DNA]</scope>
    <source>
        <strain evidence="11 12">SRRC1432</strain>
    </source>
</reference>
<dbReference type="GO" id="GO:0010521">
    <property type="term" value="F:telomerase inhibitor activity"/>
    <property type="evidence" value="ECO:0007669"/>
    <property type="project" value="TreeGrafter"/>
</dbReference>
<evidence type="ECO:0000256" key="8">
    <source>
        <dbReference type="ARBA" id="ARBA00023242"/>
    </source>
</evidence>
<evidence type="ECO:0000256" key="2">
    <source>
        <dbReference type="ARBA" id="ARBA00004574"/>
    </source>
</evidence>
<evidence type="ECO:0000256" key="7">
    <source>
        <dbReference type="ARBA" id="ARBA00023125"/>
    </source>
</evidence>
<proteinExistence type="inferred from homology"/>
<feature type="compositionally biased region" description="Basic and acidic residues" evidence="9">
    <location>
        <begin position="254"/>
        <end position="267"/>
    </location>
</feature>
<evidence type="ECO:0000313" key="12">
    <source>
        <dbReference type="Proteomes" id="UP000034947"/>
    </source>
</evidence>
<dbReference type="InterPro" id="IPR032042">
    <property type="entry name" value="POT1PC"/>
</dbReference>
<name>A0A0F8X1W7_9EURO</name>
<comment type="caution">
    <text evidence="11">The sequence shown here is derived from an EMBL/GenBank/DDBJ whole genome shotgun (WGS) entry which is preliminary data.</text>
</comment>
<keyword evidence="6" id="KW-0779">Telomere</keyword>
<evidence type="ECO:0000313" key="11">
    <source>
        <dbReference type="EMBL" id="KKK23660.1"/>
    </source>
</evidence>
<feature type="compositionally biased region" description="Basic residues" evidence="9">
    <location>
        <begin position="384"/>
        <end position="394"/>
    </location>
</feature>
<evidence type="ECO:0000256" key="6">
    <source>
        <dbReference type="ARBA" id="ARBA00022895"/>
    </source>
</evidence>
<accession>A0A0F8X1W7</accession>
<feature type="region of interest" description="Disordered" evidence="9">
    <location>
        <begin position="254"/>
        <end position="278"/>
    </location>
</feature>
<feature type="domain" description="Telomeric single stranded DNA binding POT1/Cdc13" evidence="10">
    <location>
        <begin position="8"/>
        <end position="180"/>
    </location>
</feature>
<dbReference type="InterPro" id="IPR028389">
    <property type="entry name" value="POT1"/>
</dbReference>
<feature type="region of interest" description="Disordered" evidence="9">
    <location>
        <begin position="362"/>
        <end position="417"/>
    </location>
</feature>
<dbReference type="CDD" id="cd04497">
    <property type="entry name" value="hPOT1_OB1_like"/>
    <property type="match status" value="1"/>
</dbReference>
<dbReference type="FunFam" id="2.40.50.140:FF:000303">
    <property type="entry name" value="Protection of telomeres protein 1"/>
    <property type="match status" value="1"/>
</dbReference>
<dbReference type="GO" id="GO:0000783">
    <property type="term" value="C:nuclear telomere cap complex"/>
    <property type="evidence" value="ECO:0007669"/>
    <property type="project" value="TreeGrafter"/>
</dbReference>
<protein>
    <recommendedName>
        <fullName evidence="4">Protection of telomeres protein 1</fullName>
    </recommendedName>
</protein>
<dbReference type="PANTHER" id="PTHR14513:SF0">
    <property type="entry name" value="PROTECTION OF TELOMERES PROTEIN 1"/>
    <property type="match status" value="1"/>
</dbReference>
<evidence type="ECO:0000259" key="10">
    <source>
        <dbReference type="SMART" id="SM00976"/>
    </source>
</evidence>
<dbReference type="Proteomes" id="UP000034947">
    <property type="component" value="Unassembled WGS sequence"/>
</dbReference>
<comment type="subcellular location">
    <subcellularLocation>
        <location evidence="2">Chromosome</location>
        <location evidence="2">Telomere</location>
    </subcellularLocation>
    <subcellularLocation>
        <location evidence="1">Nucleus</location>
    </subcellularLocation>
</comment>
<dbReference type="Pfam" id="PF16686">
    <property type="entry name" value="POT1PC"/>
    <property type="match status" value="1"/>
</dbReference>